<feature type="compositionally biased region" description="Polar residues" evidence="1">
    <location>
        <begin position="102"/>
        <end position="121"/>
    </location>
</feature>
<evidence type="ECO:0000313" key="2">
    <source>
        <dbReference type="EMBL" id="KAK8392167.1"/>
    </source>
</evidence>
<dbReference type="AlphaFoldDB" id="A0AAW0U048"/>
<keyword evidence="3" id="KW-1185">Reference proteome</keyword>
<feature type="compositionally biased region" description="Basic and acidic residues" evidence="1">
    <location>
        <begin position="27"/>
        <end position="40"/>
    </location>
</feature>
<feature type="compositionally biased region" description="Basic and acidic residues" evidence="1">
    <location>
        <begin position="91"/>
        <end position="101"/>
    </location>
</feature>
<accession>A0AAW0U048</accession>
<name>A0AAW0U048_SCYPA</name>
<feature type="compositionally biased region" description="Acidic residues" evidence="1">
    <location>
        <begin position="54"/>
        <end position="67"/>
    </location>
</feature>
<feature type="compositionally biased region" description="Basic and acidic residues" evidence="1">
    <location>
        <begin position="68"/>
        <end position="84"/>
    </location>
</feature>
<reference evidence="2 3" key="1">
    <citation type="submission" date="2023-03" db="EMBL/GenBank/DDBJ databases">
        <title>High-quality genome of Scylla paramamosain provides insights in environmental adaptation.</title>
        <authorList>
            <person name="Zhang L."/>
        </authorList>
    </citation>
    <scope>NUCLEOTIDE SEQUENCE [LARGE SCALE GENOMIC DNA]</scope>
    <source>
        <strain evidence="2">LZ_2023a</strain>
        <tissue evidence="2">Muscle</tissue>
    </source>
</reference>
<evidence type="ECO:0008006" key="4">
    <source>
        <dbReference type="Google" id="ProtNLM"/>
    </source>
</evidence>
<dbReference type="EMBL" id="JARAKH010000023">
    <property type="protein sequence ID" value="KAK8392167.1"/>
    <property type="molecule type" value="Genomic_DNA"/>
</dbReference>
<sequence length="615" mass="67141">MKMLKEKNLLVVCKVCLKAVKLEWKKASQKKMEETSKDVQPEVELDGYITTSEVGEDDDLEEEDDQVEVAKDRTSKSITERTGENEESEKDQEGEAGKNETDTTSSRCSSRQGRPSVTSNKPSPPCRPTWQRSSHEATWRNVPLSAAPEKYDLDMTPAAFRSWERSMECWLLLCKWPRQEAVHHVRLLCGPALQRALDARFTFDQWSALTQQEALDAIGNLVLRSSSPAVQWTEFFGVSQGQDECVSDYFVRGAQKVNDCAFECPQCSLNLSEYLLLKKLVVGIRDTGLKQQVYQACDSLGSVDALRAMCCAYEAARQHTTGVGGWRESSRAAGTVRAKEDGDQTLDAAAATTSCKTQPSRTCWNCGTLHAPDRASCPAREAVCVACRKKGHFKRCCRSSKRPHGTASANAVSGSVTTAGANVSRQPTIEVTVALGKGAKHRTAAVADTGAQVCVAGAALLSSLNIQPTQLQGRAGLWDVADLPLRCLGSCRCDIYLGGHATQQEVYFVPSARSLFLSLSACKELGLVPAGFPHHSLPTVQAVEARDTTAEPAQPPAKPATIPFPPHEEHVRRLEEWLLQHLQLPHPPGTQRCPLRLPHARLGAETLGGRGESPA</sequence>
<evidence type="ECO:0000256" key="1">
    <source>
        <dbReference type="SAM" id="MobiDB-lite"/>
    </source>
</evidence>
<proteinExistence type="predicted"/>
<organism evidence="2 3">
    <name type="scientific">Scylla paramamosain</name>
    <name type="common">Mud crab</name>
    <dbReference type="NCBI Taxonomy" id="85552"/>
    <lineage>
        <taxon>Eukaryota</taxon>
        <taxon>Metazoa</taxon>
        <taxon>Ecdysozoa</taxon>
        <taxon>Arthropoda</taxon>
        <taxon>Crustacea</taxon>
        <taxon>Multicrustacea</taxon>
        <taxon>Malacostraca</taxon>
        <taxon>Eumalacostraca</taxon>
        <taxon>Eucarida</taxon>
        <taxon>Decapoda</taxon>
        <taxon>Pleocyemata</taxon>
        <taxon>Brachyura</taxon>
        <taxon>Eubrachyura</taxon>
        <taxon>Portunoidea</taxon>
        <taxon>Portunidae</taxon>
        <taxon>Portuninae</taxon>
        <taxon>Scylla</taxon>
    </lineage>
</organism>
<feature type="region of interest" description="Disordered" evidence="1">
    <location>
        <begin position="27"/>
        <end position="137"/>
    </location>
</feature>
<comment type="caution">
    <text evidence="2">The sequence shown here is derived from an EMBL/GenBank/DDBJ whole genome shotgun (WGS) entry which is preliminary data.</text>
</comment>
<protein>
    <recommendedName>
        <fullName evidence="4">CCHC-type domain-containing protein</fullName>
    </recommendedName>
</protein>
<gene>
    <name evidence="2" type="ORF">O3P69_017638</name>
</gene>
<dbReference type="Proteomes" id="UP001487740">
    <property type="component" value="Unassembled WGS sequence"/>
</dbReference>
<evidence type="ECO:0000313" key="3">
    <source>
        <dbReference type="Proteomes" id="UP001487740"/>
    </source>
</evidence>